<dbReference type="KEGG" id="aluc:AKAW2_51640A"/>
<dbReference type="PANTHER" id="PTHR11559">
    <property type="entry name" value="CARBOXYLESTERASE"/>
    <property type="match status" value="1"/>
</dbReference>
<dbReference type="VEuPathDB" id="FungiDB:ASPFODRAFT_549667"/>
<dbReference type="OrthoDB" id="408631at2759"/>
<dbReference type="EC" id="3.1.1.-" evidence="3"/>
<dbReference type="SUPFAM" id="SSF53474">
    <property type="entry name" value="alpha/beta-Hydrolases"/>
    <property type="match status" value="1"/>
</dbReference>
<protein>
    <recommendedName>
        <fullName evidence="3">Carboxylic ester hydrolase</fullName>
        <ecNumber evidence="3">3.1.1.-</ecNumber>
    </recommendedName>
</protein>
<dbReference type="EMBL" id="BCWF01000025">
    <property type="protein sequence ID" value="GAT28716.1"/>
    <property type="molecule type" value="Genomic_DNA"/>
</dbReference>
<dbReference type="Gene3D" id="3.40.50.1820">
    <property type="entry name" value="alpha/beta hydrolase"/>
    <property type="match status" value="1"/>
</dbReference>
<dbReference type="PROSITE" id="PS00941">
    <property type="entry name" value="CARBOXYLESTERASE_B_2"/>
    <property type="match status" value="1"/>
</dbReference>
<dbReference type="InterPro" id="IPR050309">
    <property type="entry name" value="Type-B_Carboxylest/Lipase"/>
</dbReference>
<reference evidence="6 7" key="1">
    <citation type="journal article" date="2016" name="DNA Res.">
        <title>Genome sequence of Aspergillus luchuensis NBRC 4314.</title>
        <authorList>
            <person name="Yamada O."/>
            <person name="Machida M."/>
            <person name="Hosoyama A."/>
            <person name="Goto M."/>
            <person name="Takahashi T."/>
            <person name="Futagami T."/>
            <person name="Yamagata Y."/>
            <person name="Takeuchi M."/>
            <person name="Kobayashi T."/>
            <person name="Koike H."/>
            <person name="Abe K."/>
            <person name="Asai K."/>
            <person name="Arita M."/>
            <person name="Fujita N."/>
            <person name="Fukuda K."/>
            <person name="Higa K."/>
            <person name="Horikawa H."/>
            <person name="Ishikawa T."/>
            <person name="Jinno K."/>
            <person name="Kato Y."/>
            <person name="Kirimura K."/>
            <person name="Mizutani O."/>
            <person name="Nakasone K."/>
            <person name="Sano M."/>
            <person name="Shiraishi Y."/>
            <person name="Tsukahara M."/>
            <person name="Gomi K."/>
        </authorList>
    </citation>
    <scope>NUCLEOTIDE SEQUENCE [LARGE SCALE GENOMIC DNA]</scope>
    <source>
        <strain evidence="6 7">RIB 2604</strain>
    </source>
</reference>
<evidence type="ECO:0000256" key="2">
    <source>
        <dbReference type="ARBA" id="ARBA00022801"/>
    </source>
</evidence>
<accession>A0A146FSU3</accession>
<evidence type="ECO:0000313" key="6">
    <source>
        <dbReference type="EMBL" id="GAT28716.1"/>
    </source>
</evidence>
<keyword evidence="3" id="KW-0732">Signal</keyword>
<dbReference type="GeneID" id="64962620"/>
<dbReference type="Proteomes" id="UP000661280">
    <property type="component" value="Chromosome 5"/>
</dbReference>
<dbReference type="ESTHER" id="aspnc-a2qs22">
    <property type="family name" value="Fungal_carboxylesterase_lipase"/>
</dbReference>
<dbReference type="Pfam" id="PF00135">
    <property type="entry name" value="COesterase"/>
    <property type="match status" value="1"/>
</dbReference>
<evidence type="ECO:0000256" key="1">
    <source>
        <dbReference type="ARBA" id="ARBA00005964"/>
    </source>
</evidence>
<dbReference type="Proteomes" id="UP000075230">
    <property type="component" value="Unassembled WGS sequence"/>
</dbReference>
<reference evidence="5" key="3">
    <citation type="submission" date="2021-01" db="EMBL/GenBank/DDBJ databases">
        <authorList>
            <consortium name="Aspergillus luchuensis mut. kawachii IFO 4304 genome sequencing consortium"/>
            <person name="Kazuki M."/>
            <person name="Futagami T."/>
        </authorList>
    </citation>
    <scope>NUCLEOTIDE SEQUENCE</scope>
    <source>
        <strain evidence="5">IFO 4308</strain>
    </source>
</reference>
<gene>
    <name evidence="5" type="ORF">AKAW2_51640A</name>
    <name evidence="6" type="ORF">RIB2604_02603610</name>
</gene>
<sequence>MRALSTLAGLAATVPLAASAAIQTRSAGPDLPVVNTTLGYVRGTYSPFRGGDTAVVYKGIPFAAAPTGENRWKEPQSPQPWSGVLNATEFGPQCAQSYSAAGIFSSGKKSTSEDCLYLNIWTPNYNDTSDITSKNLPVYFWIYGGRFEGGSGDVLTYDGTGLAAKDIIVVTINYRLGPFGYLAHPELSAESGHNSSGNYGILDQQAALRWVHENIANFGGNASQITVGGQSAGSASALDSMWSPLTKGLIAGVISESGARGPHDPMTGSAATSHRTKVAAEAQGVEFLKELNVTSIQELRTSVSMETLLEYDSLSDTIFEGTQFANASAFFMEPPMWRPNIDGYVFPHDYTQSLLLNAHADVPILTGNNKDESGAETDPGLTASTYNTLYLEVFQNFSEEFFKLYPGDSTSQANNNSNALYRDMSRIGTWQWALDWAKGGAKSPVYTYYFTRSPAENRDEGAYHGSELWYTFNNIPYSDYSNVTWYPYDYVVEEYMSNYWANFIRTGNPNGDGLPHFPPSTESEQTMWLGDSWGAGPISDSEERIEFIKSWFATMPEW</sequence>
<dbReference type="AlphaFoldDB" id="A0A146FSU3"/>
<dbReference type="InterPro" id="IPR002018">
    <property type="entry name" value="CarbesteraseB"/>
</dbReference>
<reference evidence="5" key="4">
    <citation type="submission" date="2021-02" db="EMBL/GenBank/DDBJ databases">
        <title>Aspergillus luchuensis mut. kawachii IFO 4304 genome sequence.</title>
        <authorList>
            <person name="Mori K."/>
            <person name="Kadooka C."/>
            <person name="Goto M."/>
            <person name="Futagami T."/>
        </authorList>
    </citation>
    <scope>NUCLEOTIDE SEQUENCE</scope>
    <source>
        <strain evidence="5">IFO 4308</strain>
    </source>
</reference>
<feature type="signal peptide" evidence="3">
    <location>
        <begin position="1"/>
        <end position="19"/>
    </location>
</feature>
<evidence type="ECO:0000313" key="7">
    <source>
        <dbReference type="Proteomes" id="UP000075230"/>
    </source>
</evidence>
<dbReference type="InterPro" id="IPR019826">
    <property type="entry name" value="Carboxylesterase_B_AS"/>
</dbReference>
<feature type="domain" description="Carboxylesterase type B" evidence="4">
    <location>
        <begin position="32"/>
        <end position="526"/>
    </location>
</feature>
<dbReference type="GO" id="GO:0016787">
    <property type="term" value="F:hydrolase activity"/>
    <property type="evidence" value="ECO:0007669"/>
    <property type="project" value="UniProtKB-KW"/>
</dbReference>
<name>A0A146FSU3_ASPKA</name>
<dbReference type="EMBL" id="AP024429">
    <property type="protein sequence ID" value="BCS01299.1"/>
    <property type="molecule type" value="Genomic_DNA"/>
</dbReference>
<keyword evidence="2 3" id="KW-0378">Hydrolase</keyword>
<keyword evidence="8" id="KW-1185">Reference proteome</keyword>
<dbReference type="PROSITE" id="PS00122">
    <property type="entry name" value="CARBOXYLESTERASE_B_1"/>
    <property type="match status" value="1"/>
</dbReference>
<comment type="similarity">
    <text evidence="1 3">Belongs to the type-B carboxylesterase/lipase family.</text>
</comment>
<dbReference type="InterPro" id="IPR029058">
    <property type="entry name" value="AB_hydrolase_fold"/>
</dbReference>
<evidence type="ECO:0000313" key="5">
    <source>
        <dbReference type="EMBL" id="BCS01299.1"/>
    </source>
</evidence>
<organism evidence="6 7">
    <name type="scientific">Aspergillus kawachii</name>
    <name type="common">White koji mold</name>
    <name type="synonym">Aspergillus awamori var. kawachi</name>
    <dbReference type="NCBI Taxonomy" id="1069201"/>
    <lineage>
        <taxon>Eukaryota</taxon>
        <taxon>Fungi</taxon>
        <taxon>Dikarya</taxon>
        <taxon>Ascomycota</taxon>
        <taxon>Pezizomycotina</taxon>
        <taxon>Eurotiomycetes</taxon>
        <taxon>Eurotiomycetidae</taxon>
        <taxon>Eurotiales</taxon>
        <taxon>Aspergillaceae</taxon>
        <taxon>Aspergillus</taxon>
        <taxon>Aspergillus subgen. Circumdati</taxon>
    </lineage>
</organism>
<proteinExistence type="inferred from homology"/>
<evidence type="ECO:0000313" key="8">
    <source>
        <dbReference type="Proteomes" id="UP000661280"/>
    </source>
</evidence>
<reference evidence="7" key="2">
    <citation type="submission" date="2016-02" db="EMBL/GenBank/DDBJ databases">
        <title>Genome sequencing of Aspergillus luchuensis NBRC 4314.</title>
        <authorList>
            <person name="Yamada O."/>
        </authorList>
    </citation>
    <scope>NUCLEOTIDE SEQUENCE [LARGE SCALE GENOMIC DNA]</scope>
    <source>
        <strain evidence="7">RIB 2604</strain>
    </source>
</reference>
<feature type="chain" id="PRO_5042653590" description="Carboxylic ester hydrolase" evidence="3">
    <location>
        <begin position="20"/>
        <end position="558"/>
    </location>
</feature>
<evidence type="ECO:0000259" key="4">
    <source>
        <dbReference type="Pfam" id="PF00135"/>
    </source>
</evidence>
<evidence type="ECO:0000256" key="3">
    <source>
        <dbReference type="RuleBase" id="RU361235"/>
    </source>
</evidence>
<dbReference type="InterPro" id="IPR019819">
    <property type="entry name" value="Carboxylesterase_B_CS"/>
</dbReference>
<dbReference type="RefSeq" id="XP_041545061.1">
    <property type="nucleotide sequence ID" value="XM_041691592.1"/>
</dbReference>